<reference evidence="4 5" key="1">
    <citation type="submission" date="2020-08" db="EMBL/GenBank/DDBJ databases">
        <title>Genomic Encyclopedia of Type Strains, Phase IV (KMG-IV): sequencing the most valuable type-strain genomes for metagenomic binning, comparative biology and taxonomic classification.</title>
        <authorList>
            <person name="Goeker M."/>
        </authorList>
    </citation>
    <scope>NUCLEOTIDE SEQUENCE [LARGE SCALE GENOMIC DNA]</scope>
    <source>
        <strain evidence="4 5">DSM 102983</strain>
    </source>
</reference>
<dbReference type="PANTHER" id="PTHR30203:SF33">
    <property type="entry name" value="BLR4455 PROTEIN"/>
    <property type="match status" value="1"/>
</dbReference>
<feature type="coiled-coil region" evidence="3">
    <location>
        <begin position="381"/>
        <end position="408"/>
    </location>
</feature>
<keyword evidence="2 4" id="KW-0449">Lipoprotein</keyword>
<comment type="caution">
    <text evidence="4">The sequence shown here is derived from an EMBL/GenBank/DDBJ whole genome shotgun (WGS) entry which is preliminary data.</text>
</comment>
<dbReference type="Gene3D" id="1.20.1600.10">
    <property type="entry name" value="Outer membrane efflux proteins (OEP)"/>
    <property type="match status" value="1"/>
</dbReference>
<keyword evidence="2" id="KW-0472">Membrane</keyword>
<protein>
    <submittedName>
        <fullName evidence="4">NodT family efflux transporter outer membrane factor (OMF) lipoprotein</fullName>
    </submittedName>
</protein>
<evidence type="ECO:0000313" key="4">
    <source>
        <dbReference type="EMBL" id="MBB4623695.1"/>
    </source>
</evidence>
<gene>
    <name evidence="4" type="ORF">GGQ57_003611</name>
</gene>
<dbReference type="RefSeq" id="WP_183671679.1">
    <property type="nucleotide sequence ID" value="NZ_BMPB01000008.1"/>
</dbReference>
<proteinExistence type="inferred from homology"/>
<comment type="subcellular location">
    <subcellularLocation>
        <location evidence="2">Cell membrane</location>
        <topology evidence="2">Lipid-anchor</topology>
    </subcellularLocation>
</comment>
<dbReference type="Proteomes" id="UP000533637">
    <property type="component" value="Unassembled WGS sequence"/>
</dbReference>
<keyword evidence="2" id="KW-0812">Transmembrane</keyword>
<evidence type="ECO:0000256" key="3">
    <source>
        <dbReference type="SAM" id="Coils"/>
    </source>
</evidence>
<dbReference type="InterPro" id="IPR010131">
    <property type="entry name" value="MdtP/NodT-like"/>
</dbReference>
<evidence type="ECO:0000256" key="1">
    <source>
        <dbReference type="ARBA" id="ARBA00007613"/>
    </source>
</evidence>
<keyword evidence="5" id="KW-1185">Reference proteome</keyword>
<organism evidence="4 5">
    <name type="scientific">Parabacteroides faecis</name>
    <dbReference type="NCBI Taxonomy" id="1217282"/>
    <lineage>
        <taxon>Bacteria</taxon>
        <taxon>Pseudomonadati</taxon>
        <taxon>Bacteroidota</taxon>
        <taxon>Bacteroidia</taxon>
        <taxon>Bacteroidales</taxon>
        <taxon>Tannerellaceae</taxon>
        <taxon>Parabacteroides</taxon>
    </lineage>
</organism>
<dbReference type="InterPro" id="IPR003423">
    <property type="entry name" value="OMP_efflux"/>
</dbReference>
<evidence type="ECO:0000256" key="2">
    <source>
        <dbReference type="RuleBase" id="RU362097"/>
    </source>
</evidence>
<dbReference type="SUPFAM" id="SSF56954">
    <property type="entry name" value="Outer membrane efflux proteins (OEP)"/>
    <property type="match status" value="1"/>
</dbReference>
<comment type="similarity">
    <text evidence="1 2">Belongs to the outer membrane factor (OMF) (TC 1.B.17) family.</text>
</comment>
<dbReference type="PROSITE" id="PS51257">
    <property type="entry name" value="PROKAR_LIPOPROTEIN"/>
    <property type="match status" value="1"/>
</dbReference>
<dbReference type="Gene3D" id="2.20.200.10">
    <property type="entry name" value="Outer membrane efflux proteins (OEP)"/>
    <property type="match status" value="1"/>
</dbReference>
<name>A0ABR6KQI3_9BACT</name>
<dbReference type="EMBL" id="JACHOC010000007">
    <property type="protein sequence ID" value="MBB4623695.1"/>
    <property type="molecule type" value="Genomic_DNA"/>
</dbReference>
<dbReference type="PANTHER" id="PTHR30203">
    <property type="entry name" value="OUTER MEMBRANE CATION EFFLUX PROTEIN"/>
    <property type="match status" value="1"/>
</dbReference>
<accession>A0ABR6KQI3</accession>
<evidence type="ECO:0000313" key="5">
    <source>
        <dbReference type="Proteomes" id="UP000533637"/>
    </source>
</evidence>
<dbReference type="NCBIfam" id="TIGR01845">
    <property type="entry name" value="outer_NodT"/>
    <property type="match status" value="1"/>
</dbReference>
<keyword evidence="3" id="KW-0175">Coiled coil</keyword>
<sequence>MKKIIYSIIICTALLSSCSVYRNYHRPDNLPVDSLYRDNPAVGEDSLTLGDLPWEEMFQDSLLQNLIRYGLENNTDMQVAFLRVDEAKAQLMAARLSFLPSLTLSPQGTISRTDGAKSVKTYELPLQASWEVDLFGSLRNAKKGTQATLLQQEAYRQAVRSELIATVANNYYSLLMLDEQIGISQSTLDIWNEQVRTMEAKLRVGEETENAVTQARASLCELEATHNDLLRQQREAENTLCTLLGMTSQSISRSTLAEQTLPEEVNAGVPLRLLSKRPDVVQAEMELANAYYATNQSRAAFYPNLTLTGSVGWTNSLGQVVTNPGGWILSAIGSLTQPIFNRGKLISNLRVSKDEEQIAQLNYKQALLDAGQEVNNALYAVESVKRTLDSHQRQCKELERTVQTSESLYRTGNATYLELLTARQSLLSARLNMVSDRFSQLQSVVSLYNALGGGCE</sequence>
<dbReference type="Pfam" id="PF02321">
    <property type="entry name" value="OEP"/>
    <property type="match status" value="2"/>
</dbReference>
<keyword evidence="2" id="KW-0564">Palmitate</keyword>
<keyword evidence="2" id="KW-1134">Transmembrane beta strand</keyword>